<evidence type="ECO:0000313" key="2">
    <source>
        <dbReference type="EMBL" id="ALY08737.1"/>
    </source>
</evidence>
<feature type="region of interest" description="Disordered" evidence="1">
    <location>
        <begin position="31"/>
        <end position="63"/>
    </location>
</feature>
<protein>
    <submittedName>
        <fullName evidence="2">Uncharacterized protein</fullName>
    </submittedName>
</protein>
<accession>A0A0U4JKB8</accession>
<dbReference type="KEGG" id="vg:40079008"/>
<feature type="compositionally biased region" description="Basic and acidic residues" evidence="1">
    <location>
        <begin position="53"/>
        <end position="63"/>
    </location>
</feature>
<dbReference type="Proteomes" id="UP000222527">
    <property type="component" value="Segment"/>
</dbReference>
<dbReference type="OrthoDB" id="35400at10239"/>
<dbReference type="RefSeq" id="YP_009603141.1">
    <property type="nucleotide sequence ID" value="NC_041948.1"/>
</dbReference>
<keyword evidence="3" id="KW-1185">Reference proteome</keyword>
<organism evidence="2 3">
    <name type="scientific">Arthrobacter phage Circum</name>
    <dbReference type="NCBI Taxonomy" id="1772295"/>
    <lineage>
        <taxon>Viruses</taxon>
        <taxon>Duplodnaviria</taxon>
        <taxon>Heunggongvirae</taxon>
        <taxon>Uroviricota</taxon>
        <taxon>Caudoviricetes</taxon>
        <taxon>Mudcatvirus</taxon>
        <taxon>Mudcatvirus circum</taxon>
    </lineage>
</organism>
<name>A0A0U4JKB8_9CAUD</name>
<sequence>MEQYTYKFTHPTIVGIYWVYSDSLENAKKKFQEETGIDPESKDVTVSRQEPGSTRKPENNPFA</sequence>
<evidence type="ECO:0000256" key="1">
    <source>
        <dbReference type="SAM" id="MobiDB-lite"/>
    </source>
</evidence>
<reference evidence="2 3" key="1">
    <citation type="submission" date="2015-11" db="EMBL/GenBank/DDBJ databases">
        <authorList>
            <person name="Aziz R.M."/>
            <person name="Carl E.L."/>
            <person name="Farooq M.A."/>
            <person name="Gal B."/>
            <person name="Garcia Martinez K."/>
            <person name="Mathew K.J."/>
            <person name="Obando D.J."/>
            <person name="Robinson K.M."/>
            <person name="Robinson M.D."/>
            <person name="Sanders L.M."/>
            <person name="Silva M.P."/>
            <person name="Tasnim L."/>
            <person name="Vo M."/>
            <person name="Vo Q.D."/>
            <person name="Simon S.E."/>
            <person name="Hughes L.E."/>
            <person name="Benjamin R.C."/>
            <person name="Bradley K.W."/>
            <person name="Asai D.J."/>
            <person name="Bowman C.A."/>
            <person name="Russell D.A."/>
            <person name="Pope W.H."/>
            <person name="Jacobs-Sera D."/>
            <person name="Hendrix R.W."/>
            <person name="Hatfull G.F."/>
        </authorList>
    </citation>
    <scope>NUCLEOTIDE SEQUENCE [LARGE SCALE GENOMIC DNA]</scope>
</reference>
<evidence type="ECO:0000313" key="3">
    <source>
        <dbReference type="Proteomes" id="UP000222527"/>
    </source>
</evidence>
<feature type="compositionally biased region" description="Basic and acidic residues" evidence="1">
    <location>
        <begin position="31"/>
        <end position="45"/>
    </location>
</feature>
<proteinExistence type="predicted"/>
<dbReference type="EMBL" id="KU160642">
    <property type="protein sequence ID" value="ALY08737.1"/>
    <property type="molecule type" value="Genomic_DNA"/>
</dbReference>
<gene>
    <name evidence="2" type="primary">52</name>
    <name evidence="2" type="ORF">CIRCUM_52</name>
</gene>
<dbReference type="GeneID" id="40079008"/>